<reference evidence="2 3" key="1">
    <citation type="submission" date="2013-09" db="EMBL/GenBank/DDBJ databases">
        <authorList>
            <person name="Zeng Z."/>
            <person name="Chen C."/>
        </authorList>
    </citation>
    <scope>NUCLEOTIDE SEQUENCE [LARGE SCALE GENOMIC DNA]</scope>
    <source>
        <strain evidence="2 3">WB 4.1-42</strain>
    </source>
</reference>
<comment type="caution">
    <text evidence="2">The sequence shown here is derived from an EMBL/GenBank/DDBJ whole genome shotgun (WGS) entry which is preliminary data.</text>
</comment>
<proteinExistence type="predicted"/>
<dbReference type="STRING" id="1121898.GCA_000422725_00266"/>
<evidence type="ECO:0000256" key="1">
    <source>
        <dbReference type="SAM" id="MobiDB-lite"/>
    </source>
</evidence>
<dbReference type="OrthoDB" id="785157at2"/>
<evidence type="ECO:0000313" key="3">
    <source>
        <dbReference type="Proteomes" id="UP000030111"/>
    </source>
</evidence>
<dbReference type="Proteomes" id="UP000030111">
    <property type="component" value="Unassembled WGS sequence"/>
</dbReference>
<feature type="region of interest" description="Disordered" evidence="1">
    <location>
        <begin position="203"/>
        <end position="229"/>
    </location>
</feature>
<dbReference type="InterPro" id="IPR046723">
    <property type="entry name" value="DUF6615"/>
</dbReference>
<dbReference type="EMBL" id="JRLY01000004">
    <property type="protein sequence ID" value="KGO93688.1"/>
    <property type="molecule type" value="Genomic_DNA"/>
</dbReference>
<evidence type="ECO:0000313" key="2">
    <source>
        <dbReference type="EMBL" id="KGO93688.1"/>
    </source>
</evidence>
<accession>A0A0A2MQI4</accession>
<organism evidence="2 3">
    <name type="scientific">Flavobacterium subsaxonicum WB 4.1-42 = DSM 21790</name>
    <dbReference type="NCBI Taxonomy" id="1121898"/>
    <lineage>
        <taxon>Bacteria</taxon>
        <taxon>Pseudomonadati</taxon>
        <taxon>Bacteroidota</taxon>
        <taxon>Flavobacteriia</taxon>
        <taxon>Flavobacteriales</taxon>
        <taxon>Flavobacteriaceae</taxon>
        <taxon>Flavobacterium</taxon>
    </lineage>
</organism>
<protein>
    <submittedName>
        <fullName evidence="2">Uncharacterized protein</fullName>
    </submittedName>
</protein>
<name>A0A0A2MQI4_9FLAO</name>
<dbReference type="RefSeq" id="WP_026991734.1">
    <property type="nucleotide sequence ID" value="NZ_JRLY01000004.1"/>
</dbReference>
<dbReference type="Pfam" id="PF20320">
    <property type="entry name" value="DUF6615"/>
    <property type="match status" value="1"/>
</dbReference>
<keyword evidence="3" id="KW-1185">Reference proteome</keyword>
<sequence>MFEKEAVEYRKNARILRSSEELIKFVSTETYNRIGFVKKYFTKSFLRVYEVTITQNLVYEILKFEIETGQKLVDIYEAKNESTKGADLLMGLQVGTGFLKIPMQAKILDPHVRELNGTYNAFHHRNETGVQIDLLNNYAVECRSRLPLYLLYNYTFGSPYIEAGEIEHLYGCSYLSAEKIPAAILAKSTINFSDFHPSPGKPWHHMFKRRNDGNGGNNPPNEPELDDPNSDIKEFYSRFGMDVTDEFISTLTFYTHEDLTAETDQWERVTIDNFNDKAKSPRIRKPFYKMVMQPLPMRPDGKEGIPQYIDDRTGEFDVDEDILEQWTEGVSIEEEQTEEAY</sequence>
<gene>
    <name evidence="2" type="ORF">Q766_06935</name>
</gene>
<dbReference type="AlphaFoldDB" id="A0A0A2MQI4"/>